<dbReference type="EMBL" id="QDDL01000007">
    <property type="protein sequence ID" value="PVZ66794.1"/>
    <property type="molecule type" value="Genomic_DNA"/>
</dbReference>
<dbReference type="Proteomes" id="UP000244906">
    <property type="component" value="Unassembled WGS sequence"/>
</dbReference>
<comment type="caution">
    <text evidence="1">The sequence shown here is derived from an EMBL/GenBank/DDBJ whole genome shotgun (WGS) entry which is preliminary data.</text>
</comment>
<accession>A0A2V1GS55</accession>
<keyword evidence="2" id="KW-1185">Reference proteome</keyword>
<dbReference type="AlphaFoldDB" id="A0A2V1GS55"/>
<sequence length="67" mass="7428">MALPHSNLSKAQNWPPSVSVHKIVLENLSGQTSQVIHQLFIFDSSISSHSICTGYIHSKFMVNYANS</sequence>
<reference evidence="1 2" key="1">
    <citation type="submission" date="2018-04" db="EMBL/GenBank/DDBJ databases">
        <title>Thalassorhabdus spongiae gen. nov., sp. nov., isolated from a marine sponge in South-West Iceland.</title>
        <authorList>
            <person name="Knobloch S."/>
            <person name="Daussin A."/>
            <person name="Johannsson R."/>
            <person name="Marteinsson V.T."/>
        </authorList>
    </citation>
    <scope>NUCLEOTIDE SEQUENCE [LARGE SCALE GENOMIC DNA]</scope>
    <source>
        <strain evidence="1 2">Hp12</strain>
    </source>
</reference>
<proteinExistence type="predicted"/>
<gene>
    <name evidence="1" type="ORF">DC094_16175</name>
</gene>
<evidence type="ECO:0000313" key="1">
    <source>
        <dbReference type="EMBL" id="PVZ66794.1"/>
    </source>
</evidence>
<organism evidence="1 2">
    <name type="scientific">Pelagibaculum spongiae</name>
    <dbReference type="NCBI Taxonomy" id="2080658"/>
    <lineage>
        <taxon>Bacteria</taxon>
        <taxon>Pseudomonadati</taxon>
        <taxon>Pseudomonadota</taxon>
        <taxon>Gammaproteobacteria</taxon>
        <taxon>Oceanospirillales</taxon>
        <taxon>Pelagibaculum</taxon>
    </lineage>
</organism>
<protein>
    <submittedName>
        <fullName evidence="1">Uncharacterized protein</fullName>
    </submittedName>
</protein>
<name>A0A2V1GS55_9GAMM</name>
<evidence type="ECO:0000313" key="2">
    <source>
        <dbReference type="Proteomes" id="UP000244906"/>
    </source>
</evidence>